<evidence type="ECO:0000313" key="6">
    <source>
        <dbReference type="EMBL" id="AHB48501.1"/>
    </source>
</evidence>
<protein>
    <submittedName>
        <fullName evidence="6">ABC transporter</fullName>
    </submittedName>
</protein>
<evidence type="ECO:0000256" key="3">
    <source>
        <dbReference type="SAM" id="Phobius"/>
    </source>
</evidence>
<dbReference type="InterPro" id="IPR055396">
    <property type="entry name" value="DUF7088"/>
</dbReference>
<dbReference type="InterPro" id="IPR019196">
    <property type="entry name" value="ABC_transp_unknown"/>
</dbReference>
<dbReference type="AlphaFoldDB" id="V5SC89"/>
<dbReference type="PATRIC" id="fig|1029756.8.peg.1875"/>
<keyword evidence="3" id="KW-0472">Membrane</keyword>
<evidence type="ECO:0000256" key="2">
    <source>
        <dbReference type="SAM" id="MobiDB-lite"/>
    </source>
</evidence>
<evidence type="ECO:0000313" key="7">
    <source>
        <dbReference type="Proteomes" id="UP000018542"/>
    </source>
</evidence>
<accession>V5SC89</accession>
<keyword evidence="3" id="KW-0812">Transmembrane</keyword>
<organism evidence="6 7">
    <name type="scientific">Hyphomicrobium nitrativorans NL23</name>
    <dbReference type="NCBI Taxonomy" id="1029756"/>
    <lineage>
        <taxon>Bacteria</taxon>
        <taxon>Pseudomonadati</taxon>
        <taxon>Pseudomonadota</taxon>
        <taxon>Alphaproteobacteria</taxon>
        <taxon>Hyphomicrobiales</taxon>
        <taxon>Hyphomicrobiaceae</taxon>
        <taxon>Hyphomicrobium</taxon>
    </lineage>
</organism>
<feature type="region of interest" description="Disordered" evidence="2">
    <location>
        <begin position="435"/>
        <end position="482"/>
    </location>
</feature>
<keyword evidence="7" id="KW-1185">Reference proteome</keyword>
<sequence length="668" mass="72525">MTDLLSAVRARLSAMFSGLVAWASNLSAAKLAWGGLALAGVLLLSVNLISSNVFGNWKADLTEDRLYSISPGSVAVLQAMDEPIAARVYFSRRLGELAPSHARYFERIRSMLEEFSRISGGKLQVEYLDPEPFSDAEDRAVASGLTGRRLNAEGEMGYFGLSATNSTDGHELIAFFSPDRENFVEYEITKLIHSLSSPEKRRVGVISALPLDGGENPMTKQQTPAWGIMAQIREFFDVEKLAEDVTEIPNRIDVLLVAQPKGLTAQAAYAIDQYVLKGGKVVALIDPMPEASQFHLMQVPGEGRAELTKLLKAWGLEFDPTKVAADIRNARRVQFGRGSEGTVTEFVAWLGLSGDNINNQDVLSQGVDNLNLASSGYLTQVPGASTTITPILTTSTDAMEVSASHTGMGSNPLGLLRDYKPGGKSLTLAARVSGEARSAFPGGQPKDDTDLGTGAAGDAKDGDKTEEAKPAAEATPGPNHVASGPINAIVVADSDILADQFWAETRQMMGRQFVIPHAHNAAFIVGALENLTGSDDLIALRGRGIKDRTFTRVEELRRDAERQYREKEQALTERLKSVEQELEKLQSAAAAGNVIVSDKEREAIDGFRNQMVETRRELRQVKLALRQNIDSLDGWLKFANIALVPLLIAVVGLGWTAWRSRRRPSAKP</sequence>
<feature type="domain" description="DUF7088" evidence="5">
    <location>
        <begin position="63"/>
        <end position="161"/>
    </location>
</feature>
<name>V5SC89_9HYPH</name>
<feature type="coiled-coil region" evidence="1">
    <location>
        <begin position="550"/>
        <end position="624"/>
    </location>
</feature>
<reference evidence="6 7" key="1">
    <citation type="journal article" date="2014" name="Genome Announc.">
        <title>Complete Genome Sequence of Hyphomicrobium nitrativorans Strain NL23, a Denitrifying Bacterium Isolated from Biofilm of a Methanol-Fed Denitrification System Treating Seawater at the Montreal Biodome.</title>
        <authorList>
            <person name="Martineau C."/>
            <person name="Villeneuve C."/>
            <person name="Mauffrey F."/>
            <person name="Villemur R."/>
        </authorList>
    </citation>
    <scope>NUCLEOTIDE SEQUENCE [LARGE SCALE GENOMIC DNA]</scope>
    <source>
        <strain evidence="6">NL23</strain>
    </source>
</reference>
<feature type="transmembrane region" description="Helical" evidence="3">
    <location>
        <begin position="635"/>
        <end position="658"/>
    </location>
</feature>
<feature type="domain" description="ABC-type uncharacterised transport system" evidence="4">
    <location>
        <begin position="200"/>
        <end position="525"/>
    </location>
</feature>
<gene>
    <name evidence="6" type="ORF">W911_09000</name>
</gene>
<keyword evidence="3" id="KW-1133">Transmembrane helix</keyword>
<evidence type="ECO:0000256" key="1">
    <source>
        <dbReference type="SAM" id="Coils"/>
    </source>
</evidence>
<dbReference type="Pfam" id="PF23357">
    <property type="entry name" value="DUF7088"/>
    <property type="match status" value="1"/>
</dbReference>
<dbReference type="HOGENOM" id="CLU_029700_0_0_5"/>
<dbReference type="EMBL" id="CP006912">
    <property type="protein sequence ID" value="AHB48501.1"/>
    <property type="molecule type" value="Genomic_DNA"/>
</dbReference>
<dbReference type="KEGG" id="hni:W911_09000"/>
<proteinExistence type="predicted"/>
<dbReference type="Proteomes" id="UP000018542">
    <property type="component" value="Chromosome"/>
</dbReference>
<evidence type="ECO:0000259" key="4">
    <source>
        <dbReference type="Pfam" id="PF09822"/>
    </source>
</evidence>
<dbReference type="STRING" id="1029756.W911_09000"/>
<dbReference type="Pfam" id="PF09822">
    <property type="entry name" value="ABC_transp_aux"/>
    <property type="match status" value="1"/>
</dbReference>
<dbReference type="RefSeq" id="WP_023787171.1">
    <property type="nucleotide sequence ID" value="NC_022997.1"/>
</dbReference>
<feature type="compositionally biased region" description="Basic and acidic residues" evidence="2">
    <location>
        <begin position="458"/>
        <end position="470"/>
    </location>
</feature>
<keyword evidence="1" id="KW-0175">Coiled coil</keyword>
<evidence type="ECO:0000259" key="5">
    <source>
        <dbReference type="Pfam" id="PF23357"/>
    </source>
</evidence>